<evidence type="ECO:0000313" key="3">
    <source>
        <dbReference type="Proteomes" id="UP001422759"/>
    </source>
</evidence>
<dbReference type="Proteomes" id="UP001422759">
    <property type="component" value="Unassembled WGS sequence"/>
</dbReference>
<sequence length="234" mass="24592">MTQHQNQPTDPASGTLREAAARRAQQLTAPGGWSDRRRRELVAALDDFSTAQPWVRALAYALALAAGALVLGTVGGILLNAAAALVGAVHLPQHIPGTGDGLATTITRPVHTYLDSSSGHLPLTATTAYAAWKTFGLAAGFLAFASQAAMARLAWTTWSAATLAMVWQAAPEAGRPVATGLTAAAIIAVSLFALRGISFSLRPLVINRTDVQPQITIQTPERTRHCPTGPFDQR</sequence>
<name>A0ABN3A5G0_9ACTN</name>
<comment type="caution">
    <text evidence="2">The sequence shown here is derived from an EMBL/GenBank/DDBJ whole genome shotgun (WGS) entry which is preliminary data.</text>
</comment>
<keyword evidence="3" id="KW-1185">Reference proteome</keyword>
<keyword evidence="1" id="KW-0812">Transmembrane</keyword>
<feature type="transmembrane region" description="Helical" evidence="1">
    <location>
        <begin position="58"/>
        <end position="86"/>
    </location>
</feature>
<dbReference type="RefSeq" id="WP_344468488.1">
    <property type="nucleotide sequence ID" value="NZ_BAAANT010000041.1"/>
</dbReference>
<organism evidence="2 3">
    <name type="scientific">Kitasatospora kazusensis</name>
    <dbReference type="NCBI Taxonomy" id="407974"/>
    <lineage>
        <taxon>Bacteria</taxon>
        <taxon>Bacillati</taxon>
        <taxon>Actinomycetota</taxon>
        <taxon>Actinomycetes</taxon>
        <taxon>Kitasatosporales</taxon>
        <taxon>Streptomycetaceae</taxon>
        <taxon>Kitasatospora</taxon>
    </lineage>
</organism>
<gene>
    <name evidence="2" type="ORF">GCM10009760_53030</name>
</gene>
<feature type="transmembrane region" description="Helical" evidence="1">
    <location>
        <begin position="129"/>
        <end position="146"/>
    </location>
</feature>
<reference evidence="2 3" key="1">
    <citation type="journal article" date="2019" name="Int. J. Syst. Evol. Microbiol.">
        <title>The Global Catalogue of Microorganisms (GCM) 10K type strain sequencing project: providing services to taxonomists for standard genome sequencing and annotation.</title>
        <authorList>
            <consortium name="The Broad Institute Genomics Platform"/>
            <consortium name="The Broad Institute Genome Sequencing Center for Infectious Disease"/>
            <person name="Wu L."/>
            <person name="Ma J."/>
        </authorList>
    </citation>
    <scope>NUCLEOTIDE SEQUENCE [LARGE SCALE GENOMIC DNA]</scope>
    <source>
        <strain evidence="2 3">JCM 14560</strain>
    </source>
</reference>
<accession>A0ABN3A5G0</accession>
<protein>
    <submittedName>
        <fullName evidence="2">Uncharacterized protein</fullName>
    </submittedName>
</protein>
<feature type="transmembrane region" description="Helical" evidence="1">
    <location>
        <begin position="176"/>
        <end position="194"/>
    </location>
</feature>
<dbReference type="EMBL" id="BAAANT010000041">
    <property type="protein sequence ID" value="GAA2154278.1"/>
    <property type="molecule type" value="Genomic_DNA"/>
</dbReference>
<evidence type="ECO:0000256" key="1">
    <source>
        <dbReference type="SAM" id="Phobius"/>
    </source>
</evidence>
<keyword evidence="1" id="KW-1133">Transmembrane helix</keyword>
<evidence type="ECO:0000313" key="2">
    <source>
        <dbReference type="EMBL" id="GAA2154278.1"/>
    </source>
</evidence>
<proteinExistence type="predicted"/>
<keyword evidence="1" id="KW-0472">Membrane</keyword>